<reference evidence="18 19" key="1">
    <citation type="submission" date="2013-04" db="EMBL/GenBank/DDBJ databases">
        <title>The Genome Sequence of Treponema maltophilum ATCC 51939.</title>
        <authorList>
            <consortium name="The Broad Institute Genomics Platform"/>
            <person name="Earl A."/>
            <person name="Ward D."/>
            <person name="Feldgarden M."/>
            <person name="Gevers D."/>
            <person name="Leonetti C."/>
            <person name="Blanton J.M."/>
            <person name="Dewhirst F.E."/>
            <person name="Izard J."/>
            <person name="Walker B."/>
            <person name="Young S."/>
            <person name="Zeng Q."/>
            <person name="Gargeya S."/>
            <person name="Fitzgerald M."/>
            <person name="Haas B."/>
            <person name="Abouelleil A."/>
            <person name="Allen A.W."/>
            <person name="Alvarado L."/>
            <person name="Arachchi H.M."/>
            <person name="Berlin A.M."/>
            <person name="Chapman S.B."/>
            <person name="Gainer-Dewar J."/>
            <person name="Goldberg J."/>
            <person name="Griggs A."/>
            <person name="Gujja S."/>
            <person name="Hansen M."/>
            <person name="Howarth C."/>
            <person name="Imamovic A."/>
            <person name="Ireland A."/>
            <person name="Larimer J."/>
            <person name="McCowan C."/>
            <person name="Murphy C."/>
            <person name="Pearson M."/>
            <person name="Poon T.W."/>
            <person name="Priest M."/>
            <person name="Roberts A."/>
            <person name="Saif S."/>
            <person name="Shea T."/>
            <person name="Sisk P."/>
            <person name="Sykes S."/>
            <person name="Wortman J."/>
            <person name="Nusbaum C."/>
            <person name="Birren B."/>
        </authorList>
    </citation>
    <scope>NUCLEOTIDE SEQUENCE [LARGE SCALE GENOMIC DNA]</scope>
    <source>
        <strain evidence="18 19">ATCC 51939</strain>
    </source>
</reference>
<dbReference type="GO" id="GO:0016020">
    <property type="term" value="C:membrane"/>
    <property type="evidence" value="ECO:0007669"/>
    <property type="project" value="UniProtKB-SubCell"/>
</dbReference>
<dbReference type="EC" id="2.7.8.5" evidence="4 15"/>
<evidence type="ECO:0000313" key="19">
    <source>
        <dbReference type="Proteomes" id="UP000014541"/>
    </source>
</evidence>
<dbReference type="InterPro" id="IPR043130">
    <property type="entry name" value="CDP-OH_PTrfase_TM_dom"/>
</dbReference>
<sequence length="196" mass="22195">MKKADAFTLVRIIFAPIFFFLYFIPIWTGLFVRVSAYVLLPLLMCAEFTDFLDGFYARKENAVSDFGKLFDPFADVFLHITAFLCYAFSGYMPLWTLVLIMHRELGMLFLRLIAVKRGITIGAKAGGKIKTVLYIASGMFSLALESAVRCGLAESFPLQTLKYAGFVLYVLCVVFSYASFIDYVVSFKRSFSVKKD</sequence>
<evidence type="ECO:0000256" key="10">
    <source>
        <dbReference type="ARBA" id="ARBA00023098"/>
    </source>
</evidence>
<comment type="similarity">
    <text evidence="3 16">Belongs to the CDP-alcohol phosphatidyltransferase class-I family.</text>
</comment>
<dbReference type="PANTHER" id="PTHR14269:SF62">
    <property type="entry name" value="CDP-DIACYLGLYCEROL--GLYCEROL-3-PHOSPHATE 3-PHOSPHATIDYLTRANSFERASE 1, CHLOROPLASTIC"/>
    <property type="match status" value="1"/>
</dbReference>
<keyword evidence="7 16" id="KW-0808">Transferase</keyword>
<evidence type="ECO:0000256" key="11">
    <source>
        <dbReference type="ARBA" id="ARBA00023136"/>
    </source>
</evidence>
<evidence type="ECO:0000256" key="4">
    <source>
        <dbReference type="ARBA" id="ARBA00013170"/>
    </source>
</evidence>
<evidence type="ECO:0000256" key="7">
    <source>
        <dbReference type="ARBA" id="ARBA00022679"/>
    </source>
</evidence>
<evidence type="ECO:0000256" key="1">
    <source>
        <dbReference type="ARBA" id="ARBA00004141"/>
    </source>
</evidence>
<dbReference type="Proteomes" id="UP000014541">
    <property type="component" value="Unassembled WGS sequence"/>
</dbReference>
<protein>
    <recommendedName>
        <fullName evidence="5 15">CDP-diacylglycerol--glycerol-3-phosphate 3-phosphatidyltransferase</fullName>
        <ecNumber evidence="4 15">2.7.8.5</ecNumber>
    </recommendedName>
</protein>
<dbReference type="Pfam" id="PF01066">
    <property type="entry name" value="CDP-OH_P_transf"/>
    <property type="match status" value="1"/>
</dbReference>
<dbReference type="RefSeq" id="WP_016526139.1">
    <property type="nucleotide sequence ID" value="NZ_KE332518.1"/>
</dbReference>
<keyword evidence="10" id="KW-0443">Lipid metabolism</keyword>
<evidence type="ECO:0000256" key="8">
    <source>
        <dbReference type="ARBA" id="ARBA00022692"/>
    </source>
</evidence>
<keyword evidence="19" id="KW-1185">Reference proteome</keyword>
<keyword evidence="8 17" id="KW-0812">Transmembrane</keyword>
<keyword evidence="9 17" id="KW-1133">Transmembrane helix</keyword>
<feature type="transmembrane region" description="Helical" evidence="17">
    <location>
        <begin position="121"/>
        <end position="143"/>
    </location>
</feature>
<evidence type="ECO:0000256" key="6">
    <source>
        <dbReference type="ARBA" id="ARBA00022516"/>
    </source>
</evidence>
<dbReference type="STRING" id="1125699.HMPREF9194_01881"/>
<comment type="catalytic activity">
    <reaction evidence="14">
        <text>a CDP-1,2-diacyl-sn-glycerol + sn-glycerol 3-phosphate = a 1,2-diacyl-sn-glycero-3-phospho-(1'-sn-glycero-3'-phosphate) + CMP + H(+)</text>
        <dbReference type="Rhea" id="RHEA:12593"/>
        <dbReference type="ChEBI" id="CHEBI:15378"/>
        <dbReference type="ChEBI" id="CHEBI:57597"/>
        <dbReference type="ChEBI" id="CHEBI:58332"/>
        <dbReference type="ChEBI" id="CHEBI:60110"/>
        <dbReference type="ChEBI" id="CHEBI:60377"/>
        <dbReference type="EC" id="2.7.8.5"/>
    </reaction>
</comment>
<dbReference type="GO" id="GO:0008444">
    <property type="term" value="F:CDP-diacylglycerol-glycerol-3-phosphate 3-phosphatidyltransferase activity"/>
    <property type="evidence" value="ECO:0007669"/>
    <property type="project" value="UniProtKB-UniRule"/>
</dbReference>
<dbReference type="GO" id="GO:0046474">
    <property type="term" value="P:glycerophospholipid biosynthetic process"/>
    <property type="evidence" value="ECO:0007669"/>
    <property type="project" value="TreeGrafter"/>
</dbReference>
<dbReference type="OrthoDB" id="9796672at2"/>
<dbReference type="InterPro" id="IPR004570">
    <property type="entry name" value="Phosphatidylglycerol_P_synth"/>
</dbReference>
<dbReference type="AlphaFoldDB" id="S3K1Z0"/>
<name>S3K1Z0_TREMA</name>
<evidence type="ECO:0000256" key="2">
    <source>
        <dbReference type="ARBA" id="ARBA00005042"/>
    </source>
</evidence>
<organism evidence="18 19">
    <name type="scientific">Treponema maltophilum ATCC 51939</name>
    <dbReference type="NCBI Taxonomy" id="1125699"/>
    <lineage>
        <taxon>Bacteria</taxon>
        <taxon>Pseudomonadati</taxon>
        <taxon>Spirochaetota</taxon>
        <taxon>Spirochaetia</taxon>
        <taxon>Spirochaetales</taxon>
        <taxon>Treponemataceae</taxon>
        <taxon>Treponema</taxon>
    </lineage>
</organism>
<comment type="subcellular location">
    <subcellularLocation>
        <location evidence="1">Membrane</location>
        <topology evidence="1">Multi-pass membrane protein</topology>
    </subcellularLocation>
</comment>
<dbReference type="HOGENOM" id="CLU_051314_2_3_12"/>
<proteinExistence type="inferred from homology"/>
<dbReference type="InterPro" id="IPR050324">
    <property type="entry name" value="CDP-alcohol_PTase-I"/>
</dbReference>
<evidence type="ECO:0000256" key="5">
    <source>
        <dbReference type="ARBA" id="ARBA00014944"/>
    </source>
</evidence>
<evidence type="ECO:0000256" key="3">
    <source>
        <dbReference type="ARBA" id="ARBA00010441"/>
    </source>
</evidence>
<dbReference type="eggNOG" id="COG0558">
    <property type="taxonomic scope" value="Bacteria"/>
</dbReference>
<dbReference type="EMBL" id="ATFF01000006">
    <property type="protein sequence ID" value="EPF31530.1"/>
    <property type="molecule type" value="Genomic_DNA"/>
</dbReference>
<dbReference type="Gene3D" id="1.20.120.1760">
    <property type="match status" value="1"/>
</dbReference>
<dbReference type="PATRIC" id="fig|1125699.3.peg.1898"/>
<feature type="transmembrane region" description="Helical" evidence="17">
    <location>
        <begin position="6"/>
        <end position="24"/>
    </location>
</feature>
<keyword evidence="12" id="KW-0594">Phospholipid biosynthesis</keyword>
<keyword evidence="6" id="KW-0444">Lipid biosynthesis</keyword>
<evidence type="ECO:0000256" key="9">
    <source>
        <dbReference type="ARBA" id="ARBA00022989"/>
    </source>
</evidence>
<comment type="caution">
    <text evidence="18">The sequence shown here is derived from an EMBL/GenBank/DDBJ whole genome shotgun (WGS) entry which is preliminary data.</text>
</comment>
<evidence type="ECO:0000256" key="16">
    <source>
        <dbReference type="RuleBase" id="RU003750"/>
    </source>
</evidence>
<keyword evidence="13" id="KW-1208">Phospholipid metabolism</keyword>
<evidence type="ECO:0000256" key="14">
    <source>
        <dbReference type="ARBA" id="ARBA00048586"/>
    </source>
</evidence>
<accession>S3K1Z0</accession>
<evidence type="ECO:0000256" key="13">
    <source>
        <dbReference type="ARBA" id="ARBA00023264"/>
    </source>
</evidence>
<evidence type="ECO:0000256" key="17">
    <source>
        <dbReference type="SAM" id="Phobius"/>
    </source>
</evidence>
<evidence type="ECO:0000256" key="12">
    <source>
        <dbReference type="ARBA" id="ARBA00023209"/>
    </source>
</evidence>
<dbReference type="InterPro" id="IPR048254">
    <property type="entry name" value="CDP_ALCOHOL_P_TRANSF_CS"/>
</dbReference>
<feature type="transmembrane region" description="Helical" evidence="17">
    <location>
        <begin position="163"/>
        <end position="185"/>
    </location>
</feature>
<keyword evidence="11 17" id="KW-0472">Membrane</keyword>
<dbReference type="PIRSF" id="PIRSF000847">
    <property type="entry name" value="Phos_ph_gly_syn"/>
    <property type="match status" value="1"/>
</dbReference>
<comment type="pathway">
    <text evidence="2">Phospholipid metabolism; phosphatidylglycerol biosynthesis; phosphatidylglycerol from CDP-diacylglycerol: step 1/2.</text>
</comment>
<dbReference type="NCBIfam" id="TIGR00560">
    <property type="entry name" value="pgsA"/>
    <property type="match status" value="1"/>
</dbReference>
<feature type="transmembrane region" description="Helical" evidence="17">
    <location>
        <begin position="76"/>
        <end position="100"/>
    </location>
</feature>
<evidence type="ECO:0000256" key="15">
    <source>
        <dbReference type="NCBIfam" id="TIGR00560"/>
    </source>
</evidence>
<evidence type="ECO:0000313" key="18">
    <source>
        <dbReference type="EMBL" id="EPF31530.1"/>
    </source>
</evidence>
<gene>
    <name evidence="18" type="ORF">HMPREF9194_01881</name>
</gene>
<dbReference type="InterPro" id="IPR000462">
    <property type="entry name" value="CDP-OH_P_trans"/>
</dbReference>
<dbReference type="PANTHER" id="PTHR14269">
    <property type="entry name" value="CDP-DIACYLGLYCEROL--GLYCEROL-3-PHOSPHATE 3-PHOSPHATIDYLTRANSFERASE-RELATED"/>
    <property type="match status" value="1"/>
</dbReference>
<dbReference type="PROSITE" id="PS00379">
    <property type="entry name" value="CDP_ALCOHOL_P_TRANSF"/>
    <property type="match status" value="1"/>
</dbReference>